<dbReference type="Proteomes" id="UP000618382">
    <property type="component" value="Unassembled WGS sequence"/>
</dbReference>
<proteinExistence type="predicted"/>
<dbReference type="Proteomes" id="UP000577956">
    <property type="component" value="Unassembled WGS sequence"/>
</dbReference>
<dbReference type="AlphaFoldDB" id="A0A7Y9FEJ9"/>
<sequence length="316" mass="33986">MTPASSAAPLSPDDWAWASDNLPIVCADVLPVRRDALGRVEFVGLIRRTSPFGPRWCHVGGRVLHGESLEAAAARHVLSTLAGSDSRGLARVPYAVHEYFPEPRSGAGHDPRKHAVAACFTLDVPEDAALEPIGEATDFCWFTVDRVLDLDDRWPGTEPVIARAVSPAGGADATIAYEALNARQVSRDELMWQSPALAMTAMAFLLTIALGDGQAWQRALAALLSAGVAVVSAQLLARHSLHSIDDAEALLTLELRLGLPLIHARPPANPRPARGLEARLARYRSRRWWLYALVSFAVVSAALAVQPLVSMVVAPE</sequence>
<evidence type="ECO:0000313" key="2">
    <source>
        <dbReference type="EMBL" id="GIG31110.1"/>
    </source>
</evidence>
<feature type="transmembrane region" description="Helical" evidence="1">
    <location>
        <begin position="190"/>
        <end position="210"/>
    </location>
</feature>
<dbReference type="SUPFAM" id="SSF55811">
    <property type="entry name" value="Nudix"/>
    <property type="match status" value="1"/>
</dbReference>
<keyword evidence="1" id="KW-1133">Transmembrane helix</keyword>
<evidence type="ECO:0000256" key="1">
    <source>
        <dbReference type="SAM" id="Phobius"/>
    </source>
</evidence>
<dbReference type="EMBL" id="BONN01000001">
    <property type="protein sequence ID" value="GIG31110.1"/>
    <property type="molecule type" value="Genomic_DNA"/>
</dbReference>
<reference evidence="3 4" key="1">
    <citation type="submission" date="2020-07" db="EMBL/GenBank/DDBJ databases">
        <title>Sequencing the genomes of 1000 actinobacteria strains.</title>
        <authorList>
            <person name="Klenk H.-P."/>
        </authorList>
    </citation>
    <scope>NUCLEOTIDE SEQUENCE [LARGE SCALE GENOMIC DNA]</scope>
    <source>
        <strain evidence="3 4">DSM 24482</strain>
    </source>
</reference>
<keyword evidence="1" id="KW-0472">Membrane</keyword>
<dbReference type="EMBL" id="JACCBK010000001">
    <property type="protein sequence ID" value="NYD85883.1"/>
    <property type="molecule type" value="Genomic_DNA"/>
</dbReference>
<feature type="transmembrane region" description="Helical" evidence="1">
    <location>
        <begin position="288"/>
        <end position="309"/>
    </location>
</feature>
<organism evidence="3 4">
    <name type="scientific">Cellulomonas oligotrophica</name>
    <dbReference type="NCBI Taxonomy" id="931536"/>
    <lineage>
        <taxon>Bacteria</taxon>
        <taxon>Bacillati</taxon>
        <taxon>Actinomycetota</taxon>
        <taxon>Actinomycetes</taxon>
        <taxon>Micrococcales</taxon>
        <taxon>Cellulomonadaceae</taxon>
        <taxon>Cellulomonas</taxon>
    </lineage>
</organism>
<dbReference type="Pfam" id="PF16262">
    <property type="entry name" value="DUF4916"/>
    <property type="match status" value="1"/>
</dbReference>
<dbReference type="RefSeq" id="WP_140457614.1">
    <property type="nucleotide sequence ID" value="NZ_BAABFI010000002.1"/>
</dbReference>
<evidence type="ECO:0000313" key="3">
    <source>
        <dbReference type="EMBL" id="NYD85883.1"/>
    </source>
</evidence>
<keyword evidence="5" id="KW-1185">Reference proteome</keyword>
<comment type="caution">
    <text evidence="3">The sequence shown here is derived from an EMBL/GenBank/DDBJ whole genome shotgun (WGS) entry which is preliminary data.</text>
</comment>
<protein>
    <submittedName>
        <fullName evidence="3">ADP-ribose pyrophosphatase YjhB (NUDIX family)</fullName>
    </submittedName>
</protein>
<dbReference type="Gene3D" id="3.90.79.10">
    <property type="entry name" value="Nucleoside Triphosphate Pyrophosphohydrolase"/>
    <property type="match status" value="1"/>
</dbReference>
<dbReference type="InterPro" id="IPR032582">
    <property type="entry name" value="DUF4916"/>
</dbReference>
<evidence type="ECO:0000313" key="4">
    <source>
        <dbReference type="Proteomes" id="UP000577956"/>
    </source>
</evidence>
<reference evidence="2 5" key="2">
    <citation type="submission" date="2021-01" db="EMBL/GenBank/DDBJ databases">
        <title>Whole genome shotgun sequence of Cellulomonas oligotrophica NBRC 109435.</title>
        <authorList>
            <person name="Komaki H."/>
            <person name="Tamura T."/>
        </authorList>
    </citation>
    <scope>NUCLEOTIDE SEQUENCE [LARGE SCALE GENOMIC DNA]</scope>
    <source>
        <strain evidence="2 5">NBRC 109435</strain>
    </source>
</reference>
<accession>A0A7Y9FEJ9</accession>
<gene>
    <name evidence="3" type="ORF">BKA21_001432</name>
    <name evidence="2" type="ORF">Col01nite_02690</name>
</gene>
<dbReference type="InterPro" id="IPR015797">
    <property type="entry name" value="NUDIX_hydrolase-like_dom_sf"/>
</dbReference>
<evidence type="ECO:0000313" key="5">
    <source>
        <dbReference type="Proteomes" id="UP000618382"/>
    </source>
</evidence>
<keyword evidence="1" id="KW-0812">Transmembrane</keyword>
<name>A0A7Y9FEJ9_9CELL</name>